<feature type="signal peptide" evidence="1">
    <location>
        <begin position="1"/>
        <end position="24"/>
    </location>
</feature>
<accession>A0A4Q7AWE5</accession>
<dbReference type="AlphaFoldDB" id="A0A4Q7AWE5"/>
<proteinExistence type="predicted"/>
<dbReference type="EMBL" id="SGSU01000005">
    <property type="protein sequence ID" value="RZG67925.1"/>
    <property type="molecule type" value="Genomic_DNA"/>
</dbReference>
<sequence length="161" mass="17442">MLKINNLAFLSAILSCAFTLNSYAGNCTVTAPVTNVNLNYAQAGRVSAEFKNCKNRVRPSFHWSNPAGNSSVFRLDGKPDIYIPVSLFSRIGGDWDGNHPALGASMTAANADADFNSHFSSSSQTKNLTTYAQLSSSHYKDLAQYPVGTYRASLTFSAAEW</sequence>
<protein>
    <recommendedName>
        <fullName evidence="4">Fimbrial protein</fullName>
    </recommendedName>
</protein>
<dbReference type="STRING" id="202951.GCA_001485025_01856"/>
<evidence type="ECO:0000256" key="1">
    <source>
        <dbReference type="SAM" id="SignalP"/>
    </source>
</evidence>
<keyword evidence="1" id="KW-0732">Signal</keyword>
<evidence type="ECO:0008006" key="4">
    <source>
        <dbReference type="Google" id="ProtNLM"/>
    </source>
</evidence>
<feature type="chain" id="PRO_5020771151" description="Fimbrial protein" evidence="1">
    <location>
        <begin position="25"/>
        <end position="161"/>
    </location>
</feature>
<dbReference type="Proteomes" id="UP000293483">
    <property type="component" value="Unassembled WGS sequence"/>
</dbReference>
<evidence type="ECO:0000313" key="3">
    <source>
        <dbReference type="Proteomes" id="UP000293483"/>
    </source>
</evidence>
<reference evidence="2 3" key="1">
    <citation type="submission" date="2019-02" db="EMBL/GenBank/DDBJ databases">
        <title>The Batch Genome Submission of Acinetobacter spp. strains.</title>
        <authorList>
            <person name="Qin J."/>
            <person name="Hu Y."/>
            <person name="Ye H."/>
            <person name="Wei L."/>
            <person name="Feng Y."/>
            <person name="Zong Z."/>
        </authorList>
    </citation>
    <scope>NUCLEOTIDE SEQUENCE [LARGE SCALE GENOMIC DNA]</scope>
    <source>
        <strain evidence="2 3">WCHABo060081</strain>
    </source>
</reference>
<gene>
    <name evidence="2" type="ORF">EXE25_05610</name>
</gene>
<organism evidence="2 3">
    <name type="scientific">Acinetobacter bouvetii</name>
    <dbReference type="NCBI Taxonomy" id="202951"/>
    <lineage>
        <taxon>Bacteria</taxon>
        <taxon>Pseudomonadati</taxon>
        <taxon>Pseudomonadota</taxon>
        <taxon>Gammaproteobacteria</taxon>
        <taxon>Moraxellales</taxon>
        <taxon>Moraxellaceae</taxon>
        <taxon>Acinetobacter</taxon>
    </lineage>
</organism>
<evidence type="ECO:0000313" key="2">
    <source>
        <dbReference type="EMBL" id="RZG67925.1"/>
    </source>
</evidence>
<comment type="caution">
    <text evidence="2">The sequence shown here is derived from an EMBL/GenBank/DDBJ whole genome shotgun (WGS) entry which is preliminary data.</text>
</comment>
<dbReference type="RefSeq" id="WP_130144585.1">
    <property type="nucleotide sequence ID" value="NZ_SGSU01000005.1"/>
</dbReference>
<dbReference type="PROSITE" id="PS51257">
    <property type="entry name" value="PROKAR_LIPOPROTEIN"/>
    <property type="match status" value="1"/>
</dbReference>
<name>A0A4Q7AWE5_9GAMM</name>